<evidence type="ECO:0000256" key="3">
    <source>
        <dbReference type="ARBA" id="ARBA00023172"/>
    </source>
</evidence>
<dbReference type="InterPro" id="IPR050639">
    <property type="entry name" value="SSR_resolvase"/>
</dbReference>
<dbReference type="AlphaFoldDB" id="A0AAW8NDL3"/>
<dbReference type="GeneID" id="97424032"/>
<dbReference type="GO" id="GO:0015074">
    <property type="term" value="P:DNA integration"/>
    <property type="evidence" value="ECO:0007669"/>
    <property type="project" value="UniProtKB-KW"/>
</dbReference>
<keyword evidence="2" id="KW-0238">DNA-binding</keyword>
<accession>A0AAW8NDL3</accession>
<evidence type="ECO:0000256" key="1">
    <source>
        <dbReference type="ARBA" id="ARBA00022908"/>
    </source>
</evidence>
<dbReference type="PROSITE" id="PS51736">
    <property type="entry name" value="RECOMBINASES_3"/>
    <property type="match status" value="1"/>
</dbReference>
<evidence type="ECO:0000313" key="7">
    <source>
        <dbReference type="EMBL" id="MDR7165417.1"/>
    </source>
</evidence>
<name>A0AAW8NDL3_PSEOX</name>
<dbReference type="InterPro" id="IPR006118">
    <property type="entry name" value="Recombinase_CS"/>
</dbReference>
<dbReference type="InterPro" id="IPR006119">
    <property type="entry name" value="Resolv_N"/>
</dbReference>
<evidence type="ECO:0000256" key="5">
    <source>
        <dbReference type="PROSITE-ProRule" id="PRU10137"/>
    </source>
</evidence>
<reference evidence="7" key="1">
    <citation type="submission" date="2023-07" db="EMBL/GenBank/DDBJ databases">
        <title>Sorghum-associated microbial communities from plants grown in Nebraska, USA.</title>
        <authorList>
            <person name="Schachtman D."/>
        </authorList>
    </citation>
    <scope>NUCLEOTIDE SEQUENCE</scope>
    <source>
        <strain evidence="7">BE261</strain>
    </source>
</reference>
<keyword evidence="1" id="KW-0229">DNA integration</keyword>
<evidence type="ECO:0000259" key="6">
    <source>
        <dbReference type="PROSITE" id="PS51736"/>
    </source>
</evidence>
<dbReference type="GO" id="GO:0003677">
    <property type="term" value="F:DNA binding"/>
    <property type="evidence" value="ECO:0007669"/>
    <property type="project" value="UniProtKB-KW"/>
</dbReference>
<dbReference type="PROSITE" id="PS00397">
    <property type="entry name" value="RECOMBINASES_1"/>
    <property type="match status" value="1"/>
</dbReference>
<dbReference type="PANTHER" id="PTHR30461:SF19">
    <property type="entry name" value="SITE-SPECIFIC RECOMBINASE RESOLVASE FAMILY"/>
    <property type="match status" value="1"/>
</dbReference>
<dbReference type="SUPFAM" id="SSF53041">
    <property type="entry name" value="Resolvase-like"/>
    <property type="match status" value="1"/>
</dbReference>
<dbReference type="Gene3D" id="3.40.50.1390">
    <property type="entry name" value="Resolvase, N-terminal catalytic domain"/>
    <property type="match status" value="1"/>
</dbReference>
<gene>
    <name evidence="7" type="ORF">J2X12_003466</name>
</gene>
<dbReference type="GO" id="GO:0000150">
    <property type="term" value="F:DNA strand exchange activity"/>
    <property type="evidence" value="ECO:0007669"/>
    <property type="project" value="InterPro"/>
</dbReference>
<protein>
    <submittedName>
        <fullName evidence="7">DNA invertase Pin-like site-specific DNA recombinase</fullName>
    </submittedName>
</protein>
<sequence length="217" mass="24747">MPKVIAYARVSTDKQDAENQRFEIEKYLARTGQRYDAFIEETVSGKRDVSERKLGELMKTLDRGDTIIVSETSRISRRLSEIFNTIQHCIDLGITVIAVKQNYVFADDINSKVIAFAFGLAAEIERDLISQRTKEALARKKSEGVVLGRPAGSFQHKHYKLHGQDEAITEMLSYKASVAAMARRFNVNRKTMQSYIDDNDLRQKVLNQTPVSNIWTK</sequence>
<dbReference type="EMBL" id="JAVDWN010000015">
    <property type="protein sequence ID" value="MDR7165417.1"/>
    <property type="molecule type" value="Genomic_DNA"/>
</dbReference>
<dbReference type="Proteomes" id="UP001262032">
    <property type="component" value="Unassembled WGS sequence"/>
</dbReference>
<dbReference type="InterPro" id="IPR036162">
    <property type="entry name" value="Resolvase-like_N_sf"/>
</dbReference>
<dbReference type="RefSeq" id="WP_310113852.1">
    <property type="nucleotide sequence ID" value="NZ_JAVDTN010000015.1"/>
</dbReference>
<dbReference type="PANTHER" id="PTHR30461">
    <property type="entry name" value="DNA-INVERTASE FROM LAMBDOID PROPHAGE"/>
    <property type="match status" value="1"/>
</dbReference>
<feature type="domain" description="Resolvase/invertase-type recombinase catalytic" evidence="6">
    <location>
        <begin position="3"/>
        <end position="144"/>
    </location>
</feature>
<proteinExistence type="predicted"/>
<evidence type="ECO:0000313" key="8">
    <source>
        <dbReference type="Proteomes" id="UP001262032"/>
    </source>
</evidence>
<comment type="caution">
    <text evidence="7">The sequence shown here is derived from an EMBL/GenBank/DDBJ whole genome shotgun (WGS) entry which is preliminary data.</text>
</comment>
<dbReference type="Pfam" id="PF00239">
    <property type="entry name" value="Resolvase"/>
    <property type="match status" value="1"/>
</dbReference>
<evidence type="ECO:0000256" key="4">
    <source>
        <dbReference type="PIRSR" id="PIRSR606118-50"/>
    </source>
</evidence>
<dbReference type="SMART" id="SM00857">
    <property type="entry name" value="Resolvase"/>
    <property type="match status" value="1"/>
</dbReference>
<organism evidence="7 8">
    <name type="scientific">Pseudarthrobacter oxydans</name>
    <name type="common">Arthrobacter oxydans</name>
    <dbReference type="NCBI Taxonomy" id="1671"/>
    <lineage>
        <taxon>Bacteria</taxon>
        <taxon>Bacillati</taxon>
        <taxon>Actinomycetota</taxon>
        <taxon>Actinomycetes</taxon>
        <taxon>Micrococcales</taxon>
        <taxon>Micrococcaceae</taxon>
        <taxon>Pseudarthrobacter</taxon>
    </lineage>
</organism>
<keyword evidence="3" id="KW-0233">DNA recombination</keyword>
<feature type="active site" description="O-(5'-phospho-DNA)-serine intermediate" evidence="4 5">
    <location>
        <position position="11"/>
    </location>
</feature>
<evidence type="ECO:0000256" key="2">
    <source>
        <dbReference type="ARBA" id="ARBA00023125"/>
    </source>
</evidence>
<dbReference type="CDD" id="cd03768">
    <property type="entry name" value="SR_ResInv"/>
    <property type="match status" value="1"/>
</dbReference>